<name>A0AAD2A928_9LAMI</name>
<sequence>METQILNPCCDFEFPLMKCSQSRRFLVANGINQFQNSDIEMTPVQNSSYTSLKDILSASPTSIGSPVTIRMDSWKEIPIKDPLVQHAAWAYLQPMVELEDDDGRFFVRKMMDKCRGLVGCFNDVVWWWLRAYFPSSSRPRVQDKSG</sequence>
<dbReference type="PANTHER" id="PTHR34569">
    <property type="entry name" value="EXPRESSED PROTEIN"/>
    <property type="match status" value="1"/>
</dbReference>
<proteinExistence type="predicted"/>
<dbReference type="PANTHER" id="PTHR34569:SF21">
    <property type="match status" value="1"/>
</dbReference>
<keyword evidence="2" id="KW-1185">Reference proteome</keyword>
<dbReference type="Proteomes" id="UP000834106">
    <property type="component" value="Chromosome 18"/>
</dbReference>
<evidence type="ECO:0000313" key="2">
    <source>
        <dbReference type="Proteomes" id="UP000834106"/>
    </source>
</evidence>
<dbReference type="EMBL" id="OU503053">
    <property type="protein sequence ID" value="CAI9782016.1"/>
    <property type="molecule type" value="Genomic_DNA"/>
</dbReference>
<gene>
    <name evidence="1" type="ORF">FPE_LOCUS29446</name>
</gene>
<reference evidence="1" key="1">
    <citation type="submission" date="2023-05" db="EMBL/GenBank/DDBJ databases">
        <authorList>
            <person name="Huff M."/>
        </authorList>
    </citation>
    <scope>NUCLEOTIDE SEQUENCE</scope>
</reference>
<accession>A0AAD2A928</accession>
<dbReference type="AlphaFoldDB" id="A0AAD2A928"/>
<evidence type="ECO:0000313" key="1">
    <source>
        <dbReference type="EMBL" id="CAI9782016.1"/>
    </source>
</evidence>
<protein>
    <submittedName>
        <fullName evidence="1">Uncharacterized protein</fullName>
    </submittedName>
</protein>
<organism evidence="1 2">
    <name type="scientific">Fraxinus pennsylvanica</name>
    <dbReference type="NCBI Taxonomy" id="56036"/>
    <lineage>
        <taxon>Eukaryota</taxon>
        <taxon>Viridiplantae</taxon>
        <taxon>Streptophyta</taxon>
        <taxon>Embryophyta</taxon>
        <taxon>Tracheophyta</taxon>
        <taxon>Spermatophyta</taxon>
        <taxon>Magnoliopsida</taxon>
        <taxon>eudicotyledons</taxon>
        <taxon>Gunneridae</taxon>
        <taxon>Pentapetalae</taxon>
        <taxon>asterids</taxon>
        <taxon>lamiids</taxon>
        <taxon>Lamiales</taxon>
        <taxon>Oleaceae</taxon>
        <taxon>Oleeae</taxon>
        <taxon>Fraxinus</taxon>
    </lineage>
</organism>